<dbReference type="InterPro" id="IPR011576">
    <property type="entry name" value="Pyridox_Oxase_N"/>
</dbReference>
<dbReference type="STRING" id="1802519.A2961_01165"/>
<dbReference type="SUPFAM" id="SSF50475">
    <property type="entry name" value="FMN-binding split barrel"/>
    <property type="match status" value="1"/>
</dbReference>
<feature type="domain" description="Pyridoxamine 5'-phosphate oxidase N-terminal" evidence="1">
    <location>
        <begin position="5"/>
        <end position="94"/>
    </location>
</feature>
<evidence type="ECO:0000313" key="2">
    <source>
        <dbReference type="EMBL" id="OGM63559.1"/>
    </source>
</evidence>
<dbReference type="InterPro" id="IPR012349">
    <property type="entry name" value="Split_barrel_FMN-bd"/>
</dbReference>
<dbReference type="AlphaFoldDB" id="A0A1F8BIQ6"/>
<name>A0A1F8BIQ6_9BACT</name>
<protein>
    <recommendedName>
        <fullName evidence="1">Pyridoxamine 5'-phosphate oxidase N-terminal domain-containing protein</fullName>
    </recommendedName>
</protein>
<evidence type="ECO:0000313" key="3">
    <source>
        <dbReference type="Proteomes" id="UP000177082"/>
    </source>
</evidence>
<proteinExistence type="predicted"/>
<gene>
    <name evidence="2" type="ORF">A2961_01165</name>
</gene>
<dbReference type="Proteomes" id="UP000177082">
    <property type="component" value="Unassembled WGS sequence"/>
</dbReference>
<comment type="caution">
    <text evidence="2">The sequence shown here is derived from an EMBL/GenBank/DDBJ whole genome shotgun (WGS) entry which is preliminary data.</text>
</comment>
<dbReference type="Pfam" id="PF01243">
    <property type="entry name" value="PNPOx_N"/>
    <property type="match status" value="1"/>
</dbReference>
<sequence length="154" mass="17606">MDQKIKKEIVKYLKSQRLMTLATCADKPWVATVYFAVDNDLNLYFVSSPKSKHCQDIEKNPKVGVNIADSHTSNSAKKVGVQAQGITTQVKGWERTKVLLKMWHKAAPGMEEVVNVKNMKDKVISSRVYKVTPVYIKFFNQMLFGEDGYRVIEF</sequence>
<dbReference type="EMBL" id="MGHF01000014">
    <property type="protein sequence ID" value="OGM63559.1"/>
    <property type="molecule type" value="Genomic_DNA"/>
</dbReference>
<reference evidence="2 3" key="1">
    <citation type="journal article" date="2016" name="Nat. Commun.">
        <title>Thousands of microbial genomes shed light on interconnected biogeochemical processes in an aquifer system.</title>
        <authorList>
            <person name="Anantharaman K."/>
            <person name="Brown C.T."/>
            <person name="Hug L.A."/>
            <person name="Sharon I."/>
            <person name="Castelle C.J."/>
            <person name="Probst A.J."/>
            <person name="Thomas B.C."/>
            <person name="Singh A."/>
            <person name="Wilkins M.J."/>
            <person name="Karaoz U."/>
            <person name="Brodie E.L."/>
            <person name="Williams K.H."/>
            <person name="Hubbard S.S."/>
            <person name="Banfield J.F."/>
        </authorList>
    </citation>
    <scope>NUCLEOTIDE SEQUENCE [LARGE SCALE GENOMIC DNA]</scope>
</reference>
<accession>A0A1F8BIQ6</accession>
<evidence type="ECO:0000259" key="1">
    <source>
        <dbReference type="Pfam" id="PF01243"/>
    </source>
</evidence>
<organism evidence="2 3">
    <name type="scientific">Candidatus Woesebacteria bacterium RIFCSPLOWO2_01_FULL_39_21</name>
    <dbReference type="NCBI Taxonomy" id="1802519"/>
    <lineage>
        <taxon>Bacteria</taxon>
        <taxon>Candidatus Woeseibacteriota</taxon>
    </lineage>
</organism>
<dbReference type="Gene3D" id="2.30.110.10">
    <property type="entry name" value="Electron Transport, Fmn-binding Protein, Chain A"/>
    <property type="match status" value="1"/>
</dbReference>